<protein>
    <submittedName>
        <fullName evidence="1">Uncharacterized protein</fullName>
    </submittedName>
</protein>
<evidence type="ECO:0000313" key="1">
    <source>
        <dbReference type="EMBL" id="ESA08078.1"/>
    </source>
</evidence>
<name>U9TP57_RHIID</name>
<accession>U9TP57</accession>
<sequence>MSILDQNELFIFIQFHNKSIIHGLVFFATHSFPLIAGIFCRGRVDAYILEGSIDITAALLLSL</sequence>
<organism evidence="1">
    <name type="scientific">Rhizophagus irregularis (strain DAOM 181602 / DAOM 197198 / MUCL 43194)</name>
    <name type="common">Arbuscular mycorrhizal fungus</name>
    <name type="synonym">Glomus intraradices</name>
    <dbReference type="NCBI Taxonomy" id="747089"/>
    <lineage>
        <taxon>Eukaryota</taxon>
        <taxon>Fungi</taxon>
        <taxon>Fungi incertae sedis</taxon>
        <taxon>Mucoromycota</taxon>
        <taxon>Glomeromycotina</taxon>
        <taxon>Glomeromycetes</taxon>
        <taxon>Glomerales</taxon>
        <taxon>Glomeraceae</taxon>
        <taxon>Rhizophagus</taxon>
    </lineage>
</organism>
<gene>
    <name evidence="1" type="ORF">GLOINDRAFT_32127</name>
</gene>
<dbReference type="HOGENOM" id="CLU_2886927_0_0_1"/>
<proteinExistence type="predicted"/>
<dbReference type="EMBL" id="KI289599">
    <property type="protein sequence ID" value="ESA08078.1"/>
    <property type="molecule type" value="Genomic_DNA"/>
</dbReference>
<reference evidence="1" key="1">
    <citation type="submission" date="2013-07" db="EMBL/GenBank/DDBJ databases">
        <title>The genome of an arbuscular mycorrhizal fungus provides insights into the evolution of the oldest plant symbiosis.</title>
        <authorList>
            <consortium name="DOE Joint Genome Institute"/>
            <person name="Tisserant E."/>
            <person name="Malbreil M."/>
            <person name="Kuo A."/>
            <person name="Kohler A."/>
            <person name="Symeonidi A."/>
            <person name="Balestrini R."/>
            <person name="Charron P."/>
            <person name="Duensing N."/>
            <person name="Frei-dit-Frey N."/>
            <person name="Gianinazzi-Pearson V."/>
            <person name="Gilbert B."/>
            <person name="Handa Y."/>
            <person name="Hijri M."/>
            <person name="Kaul R."/>
            <person name="Kawaguchi M."/>
            <person name="Krajinski F."/>
            <person name="Lammers P."/>
            <person name="Lapierre D."/>
            <person name="Masclaux F.G."/>
            <person name="Murat C."/>
            <person name="Morin E."/>
            <person name="Ndikumana S."/>
            <person name="Pagni M."/>
            <person name="Petitpierre D."/>
            <person name="Requena N."/>
            <person name="Rosikiewicz P."/>
            <person name="Riley R."/>
            <person name="Saito K."/>
            <person name="San Clemente H."/>
            <person name="Shapiro H."/>
            <person name="van Tuinen D."/>
            <person name="Becard G."/>
            <person name="Bonfante P."/>
            <person name="Paszkowski U."/>
            <person name="Shachar-Hill Y."/>
            <person name="Young J.P."/>
            <person name="Sanders I.R."/>
            <person name="Henrissat B."/>
            <person name="Rensing S.A."/>
            <person name="Grigoriev I.V."/>
            <person name="Corradi N."/>
            <person name="Roux C."/>
            <person name="Martin F."/>
        </authorList>
    </citation>
    <scope>NUCLEOTIDE SEQUENCE</scope>
    <source>
        <strain evidence="1">DAOM 197198</strain>
    </source>
</reference>
<dbReference type="AlphaFoldDB" id="U9TP57"/>